<protein>
    <submittedName>
        <fullName evidence="2">Restriction endonuclease</fullName>
    </submittedName>
</protein>
<name>A0ABS9MKK6_9FIRM</name>
<dbReference type="InterPro" id="IPR011335">
    <property type="entry name" value="Restrct_endonuc-II-like"/>
</dbReference>
<dbReference type="RefSeq" id="WP_237966984.1">
    <property type="nucleotide sequence ID" value="NZ_JAKNHQ010000014.1"/>
</dbReference>
<sequence length="247" mass="28794">MKFTNRVPDSWKGLQDLVAEYLIVAGYRAITPCEIDTVRGKVEVDVCVEAPYDLVKRIICECKYWNTPVPKEKVHAFRTVVHDCGAELGIIISKEGYQSGAIEAAKFSNVRLETWDTFLELVKDKWIDNKLWSVKTMTAKIMNYRDTYEYEAERLTDEEYPRYKDTCTNITDFVEQGLLVRKSDLLNGSDFIQRFPLYQQSESIEHYLDELSSKLKETLDILERLSVKPNKPNRFLSTVRSFMEETE</sequence>
<evidence type="ECO:0000259" key="1">
    <source>
        <dbReference type="Pfam" id="PF04471"/>
    </source>
</evidence>
<evidence type="ECO:0000313" key="2">
    <source>
        <dbReference type="EMBL" id="MCG4611349.1"/>
    </source>
</evidence>
<dbReference type="InterPro" id="IPR011856">
    <property type="entry name" value="tRNA_endonuc-like_dom_sf"/>
</dbReference>
<keyword evidence="2" id="KW-0378">Hydrolase</keyword>
<dbReference type="Pfam" id="PF04471">
    <property type="entry name" value="Mrr_cat"/>
    <property type="match status" value="1"/>
</dbReference>
<dbReference type="EMBL" id="JAKNHQ010000014">
    <property type="protein sequence ID" value="MCG4611349.1"/>
    <property type="molecule type" value="Genomic_DNA"/>
</dbReference>
<gene>
    <name evidence="2" type="ORF">L0P57_10455</name>
</gene>
<accession>A0ABS9MKK6</accession>
<dbReference type="SUPFAM" id="SSF52980">
    <property type="entry name" value="Restriction endonuclease-like"/>
    <property type="match status" value="1"/>
</dbReference>
<feature type="domain" description="Restriction endonuclease type IV Mrr" evidence="1">
    <location>
        <begin position="10"/>
        <end position="121"/>
    </location>
</feature>
<comment type="caution">
    <text evidence="2">The sequence shown here is derived from an EMBL/GenBank/DDBJ whole genome shotgun (WGS) entry which is preliminary data.</text>
</comment>
<reference evidence="2 3" key="1">
    <citation type="submission" date="2022-01" db="EMBL/GenBank/DDBJ databases">
        <title>Collection of gut derived symbiotic bacterial strains cultured from healthy donors.</title>
        <authorList>
            <person name="Lin H."/>
            <person name="Kohout C."/>
            <person name="Waligurski E."/>
            <person name="Pamer E.G."/>
        </authorList>
    </citation>
    <scope>NUCLEOTIDE SEQUENCE [LARGE SCALE GENOMIC DNA]</scope>
    <source>
        <strain evidence="2 3">DFI.7.58</strain>
    </source>
</reference>
<keyword evidence="2" id="KW-0255">Endonuclease</keyword>
<dbReference type="Proteomes" id="UP001298681">
    <property type="component" value="Unassembled WGS sequence"/>
</dbReference>
<dbReference type="Gene3D" id="3.40.1350.10">
    <property type="match status" value="1"/>
</dbReference>
<keyword evidence="2" id="KW-0540">Nuclease</keyword>
<dbReference type="InterPro" id="IPR007560">
    <property type="entry name" value="Restrct_endonuc_IV_Mrr"/>
</dbReference>
<proteinExistence type="predicted"/>
<evidence type="ECO:0000313" key="3">
    <source>
        <dbReference type="Proteomes" id="UP001298681"/>
    </source>
</evidence>
<dbReference type="GO" id="GO:0004519">
    <property type="term" value="F:endonuclease activity"/>
    <property type="evidence" value="ECO:0007669"/>
    <property type="project" value="UniProtKB-KW"/>
</dbReference>
<keyword evidence="3" id="KW-1185">Reference proteome</keyword>
<organism evidence="2 3">
    <name type="scientific">Anaeromassilibacillus senegalensis</name>
    <dbReference type="NCBI Taxonomy" id="1673717"/>
    <lineage>
        <taxon>Bacteria</taxon>
        <taxon>Bacillati</taxon>
        <taxon>Bacillota</taxon>
        <taxon>Clostridia</taxon>
        <taxon>Eubacteriales</taxon>
        <taxon>Acutalibacteraceae</taxon>
        <taxon>Anaeromassilibacillus</taxon>
    </lineage>
</organism>